<dbReference type="PIRSF" id="PIRSF029598">
    <property type="entry name" value="PsiE"/>
    <property type="match status" value="1"/>
</dbReference>
<dbReference type="Proteomes" id="UP000214666">
    <property type="component" value="Chromosome"/>
</dbReference>
<keyword evidence="10" id="KW-1185">Reference proteome</keyword>
<feature type="transmembrane region" description="Helical" evidence="8">
    <location>
        <begin position="87"/>
        <end position="106"/>
    </location>
</feature>
<dbReference type="InterPro" id="IPR020948">
    <property type="entry name" value="P_starv_induced_PsiE-like"/>
</dbReference>
<name>A0A222WRF4_9BACL</name>
<dbReference type="AlphaFoldDB" id="A0A222WRF4"/>
<dbReference type="GO" id="GO:0005886">
    <property type="term" value="C:plasma membrane"/>
    <property type="evidence" value="ECO:0007669"/>
    <property type="project" value="UniProtKB-SubCell"/>
</dbReference>
<gene>
    <name evidence="9" type="ORF">B4V02_21885</name>
</gene>
<feature type="transmembrane region" description="Helical" evidence="8">
    <location>
        <begin position="12"/>
        <end position="35"/>
    </location>
</feature>
<keyword evidence="7 8" id="KW-0472">Membrane</keyword>
<proteinExistence type="inferred from homology"/>
<dbReference type="InterPro" id="IPR009315">
    <property type="entry name" value="P_starv_induced_PsiE"/>
</dbReference>
<evidence type="ECO:0000313" key="9">
    <source>
        <dbReference type="EMBL" id="ASR49159.1"/>
    </source>
</evidence>
<dbReference type="KEGG" id="pkb:B4V02_21885"/>
<keyword evidence="6 8" id="KW-1133">Transmembrane helix</keyword>
<evidence type="ECO:0000256" key="1">
    <source>
        <dbReference type="ARBA" id="ARBA00004429"/>
    </source>
</evidence>
<evidence type="ECO:0000313" key="10">
    <source>
        <dbReference type="Proteomes" id="UP000214666"/>
    </source>
</evidence>
<comment type="subcellular location">
    <subcellularLocation>
        <location evidence="1">Cell inner membrane</location>
        <topology evidence="1">Multi-pass membrane protein</topology>
    </subcellularLocation>
</comment>
<keyword evidence="4" id="KW-1003">Cell membrane</keyword>
<evidence type="ECO:0000256" key="4">
    <source>
        <dbReference type="ARBA" id="ARBA00022475"/>
    </source>
</evidence>
<dbReference type="Pfam" id="PF06146">
    <property type="entry name" value="PsiE"/>
    <property type="match status" value="1"/>
</dbReference>
<dbReference type="EMBL" id="CP020028">
    <property type="protein sequence ID" value="ASR49159.1"/>
    <property type="molecule type" value="Genomic_DNA"/>
</dbReference>
<evidence type="ECO:0000256" key="6">
    <source>
        <dbReference type="ARBA" id="ARBA00022989"/>
    </source>
</evidence>
<accession>A0A222WRF4</accession>
<evidence type="ECO:0000256" key="7">
    <source>
        <dbReference type="ARBA" id="ARBA00023136"/>
    </source>
</evidence>
<dbReference type="PANTHER" id="PTHR37819">
    <property type="entry name" value="PROTEIN PSIE"/>
    <property type="match status" value="1"/>
</dbReference>
<dbReference type="RefSeq" id="WP_094156398.1">
    <property type="nucleotide sequence ID" value="NZ_CP020028.1"/>
</dbReference>
<feature type="transmembrane region" description="Helical" evidence="8">
    <location>
        <begin position="55"/>
        <end position="75"/>
    </location>
</feature>
<evidence type="ECO:0000256" key="2">
    <source>
        <dbReference type="ARBA" id="ARBA00005632"/>
    </source>
</evidence>
<sequence length="138" mass="16438">MNVVMKYIEKLPGFLQMILNISLFLVGLILSFLLLKETWSIFSYVFLYSEADKNYYEFTEELLVFFLYFEFIALIVKYFKTNFHFPLRYFIYIGITAVIRLIIIDHEDAKNTFWWSIAILVMVGSLLIANSKLLKRES</sequence>
<dbReference type="NCBIfam" id="NF002765">
    <property type="entry name" value="PRK02833.1-3"/>
    <property type="match status" value="1"/>
</dbReference>
<dbReference type="GO" id="GO:0016036">
    <property type="term" value="P:cellular response to phosphate starvation"/>
    <property type="evidence" value="ECO:0007669"/>
    <property type="project" value="InterPro"/>
</dbReference>
<comment type="similarity">
    <text evidence="2">Belongs to the PsiE family.</text>
</comment>
<dbReference type="PANTHER" id="PTHR37819:SF1">
    <property type="entry name" value="PROTEIN PSIE"/>
    <property type="match status" value="1"/>
</dbReference>
<keyword evidence="5 8" id="KW-0812">Transmembrane</keyword>
<dbReference type="OrthoDB" id="9792470at2"/>
<feature type="transmembrane region" description="Helical" evidence="8">
    <location>
        <begin position="112"/>
        <end position="129"/>
    </location>
</feature>
<evidence type="ECO:0000256" key="3">
    <source>
        <dbReference type="ARBA" id="ARBA00021903"/>
    </source>
</evidence>
<evidence type="ECO:0000256" key="8">
    <source>
        <dbReference type="SAM" id="Phobius"/>
    </source>
</evidence>
<organism evidence="9 10">
    <name type="scientific">Paenibacillus kribbensis</name>
    <dbReference type="NCBI Taxonomy" id="172713"/>
    <lineage>
        <taxon>Bacteria</taxon>
        <taxon>Bacillati</taxon>
        <taxon>Bacillota</taxon>
        <taxon>Bacilli</taxon>
        <taxon>Bacillales</taxon>
        <taxon>Paenibacillaceae</taxon>
        <taxon>Paenibacillus</taxon>
    </lineage>
</organism>
<dbReference type="STRING" id="172713.GCA_001705305_00900"/>
<evidence type="ECO:0000256" key="5">
    <source>
        <dbReference type="ARBA" id="ARBA00022692"/>
    </source>
</evidence>
<protein>
    <recommendedName>
        <fullName evidence="3">Protein PsiE</fullName>
    </recommendedName>
</protein>
<reference evidence="9 10" key="1">
    <citation type="submission" date="2017-03" db="EMBL/GenBank/DDBJ databases">
        <title>Complete genome sequence of Paenibacillus Kribbensis producing bioflocculants.</title>
        <authorList>
            <person name="Lee H.-G."/>
            <person name="Oh H.-M."/>
        </authorList>
    </citation>
    <scope>NUCLEOTIDE SEQUENCE [LARGE SCALE GENOMIC DNA]</scope>
    <source>
        <strain evidence="9 10">AM49</strain>
    </source>
</reference>